<evidence type="ECO:0000256" key="2">
    <source>
        <dbReference type="ARBA" id="ARBA00023015"/>
    </source>
</evidence>
<keyword evidence="8" id="KW-1185">Reference proteome</keyword>
<keyword evidence="3" id="KW-0238">DNA-binding</keyword>
<dbReference type="CDD" id="cd06124">
    <property type="entry name" value="cupin_NimR-like_N"/>
    <property type="match status" value="1"/>
</dbReference>
<feature type="domain" description="HTH araC/xylS-type" evidence="6">
    <location>
        <begin position="193"/>
        <end position="290"/>
    </location>
</feature>
<feature type="compositionally biased region" description="Basic and acidic residues" evidence="5">
    <location>
        <begin position="1"/>
        <end position="14"/>
    </location>
</feature>
<dbReference type="InterPro" id="IPR018060">
    <property type="entry name" value="HTH_AraC"/>
</dbReference>
<dbReference type="AlphaFoldDB" id="A0A2N8K960"/>
<keyword evidence="1" id="KW-0678">Repressor</keyword>
<dbReference type="PROSITE" id="PS01124">
    <property type="entry name" value="HTH_ARAC_FAMILY_2"/>
    <property type="match status" value="1"/>
</dbReference>
<dbReference type="InterPro" id="IPR009057">
    <property type="entry name" value="Homeodomain-like_sf"/>
</dbReference>
<dbReference type="SUPFAM" id="SSF51182">
    <property type="entry name" value="RmlC-like cupins"/>
    <property type="match status" value="1"/>
</dbReference>
<evidence type="ECO:0000256" key="4">
    <source>
        <dbReference type="ARBA" id="ARBA00023163"/>
    </source>
</evidence>
<dbReference type="PROSITE" id="PS00041">
    <property type="entry name" value="HTH_ARAC_FAMILY_1"/>
    <property type="match status" value="1"/>
</dbReference>
<evidence type="ECO:0000256" key="5">
    <source>
        <dbReference type="SAM" id="MobiDB-lite"/>
    </source>
</evidence>
<dbReference type="PANTHER" id="PTHR11019:SF199">
    <property type="entry name" value="HTH-TYPE TRANSCRIPTIONAL REGULATOR NIMR"/>
    <property type="match status" value="1"/>
</dbReference>
<sequence>MRDATEEYSDEARVRMPAGGLNMSKSGQDEPRGTRSRAPWTFDFEKMDARVAAVRIRTRALAEELPTHRHPQGQLAMLLRGTVTCEVPGALWMAPLHGGFWIPGGVPHSLSVSADGSACFLFVQDAATVMPQTCCSLSISPLLRELILHVAALPEGAQRDPQAQRLHAVLLDQLVRMPTEAMHLPVSEEPRLRRLIDALMRDPADRTTAAQWASRLAMSERTLTRLVRLETGMSFGRWSQRLRLIVALQRLNSGLSVQRVADELGYDSVSAFITMFRKAMGQPPARYLAQRR</sequence>
<dbReference type="InterPro" id="IPR018062">
    <property type="entry name" value="HTH_AraC-typ_CS"/>
</dbReference>
<dbReference type="Gene3D" id="2.60.120.10">
    <property type="entry name" value="Jelly Rolls"/>
    <property type="match status" value="1"/>
</dbReference>
<protein>
    <submittedName>
        <fullName evidence="7">AraC family transcriptional regulator</fullName>
    </submittedName>
</protein>
<proteinExistence type="predicted"/>
<evidence type="ECO:0000313" key="8">
    <source>
        <dbReference type="Proteomes" id="UP000235994"/>
    </source>
</evidence>
<evidence type="ECO:0000313" key="7">
    <source>
        <dbReference type="EMBL" id="PND29993.1"/>
    </source>
</evidence>
<dbReference type="SMART" id="SM00342">
    <property type="entry name" value="HTH_ARAC"/>
    <property type="match status" value="1"/>
</dbReference>
<evidence type="ECO:0000256" key="3">
    <source>
        <dbReference type="ARBA" id="ARBA00023125"/>
    </source>
</evidence>
<feature type="region of interest" description="Disordered" evidence="5">
    <location>
        <begin position="1"/>
        <end position="37"/>
    </location>
</feature>
<dbReference type="FunFam" id="1.10.10.60:FF:000132">
    <property type="entry name" value="AraC family transcriptional regulator"/>
    <property type="match status" value="1"/>
</dbReference>
<dbReference type="PANTHER" id="PTHR11019">
    <property type="entry name" value="HTH-TYPE TRANSCRIPTIONAL REGULATOR NIMR"/>
    <property type="match status" value="1"/>
</dbReference>
<accession>A0A2N8K960</accession>
<dbReference type="Proteomes" id="UP000235994">
    <property type="component" value="Unassembled WGS sequence"/>
</dbReference>
<keyword evidence="2" id="KW-0805">Transcription regulation</keyword>
<dbReference type="GO" id="GO:0003700">
    <property type="term" value="F:DNA-binding transcription factor activity"/>
    <property type="evidence" value="ECO:0007669"/>
    <property type="project" value="InterPro"/>
</dbReference>
<dbReference type="InterPro" id="IPR011051">
    <property type="entry name" value="RmlC_Cupin_sf"/>
</dbReference>
<organism evidence="7 8">
    <name type="scientific">Achromobacter pulmonis</name>
    <dbReference type="NCBI Taxonomy" id="1389932"/>
    <lineage>
        <taxon>Bacteria</taxon>
        <taxon>Pseudomonadati</taxon>
        <taxon>Pseudomonadota</taxon>
        <taxon>Betaproteobacteria</taxon>
        <taxon>Burkholderiales</taxon>
        <taxon>Alcaligenaceae</taxon>
        <taxon>Achromobacter</taxon>
    </lineage>
</organism>
<dbReference type="Pfam" id="PF12833">
    <property type="entry name" value="HTH_18"/>
    <property type="match status" value="1"/>
</dbReference>
<reference evidence="7 8" key="1">
    <citation type="submission" date="2018-01" db="EMBL/GenBank/DDBJ databases">
        <title>The draft genome of an aniline degradation strain ANB-1.</title>
        <authorList>
            <person name="Zhang L."/>
            <person name="Jiang J."/>
        </authorList>
    </citation>
    <scope>NUCLEOTIDE SEQUENCE [LARGE SCALE GENOMIC DNA]</scope>
    <source>
        <strain evidence="7 8">ANB-1</strain>
    </source>
</reference>
<keyword evidence="4" id="KW-0804">Transcription</keyword>
<dbReference type="SUPFAM" id="SSF46689">
    <property type="entry name" value="Homeodomain-like"/>
    <property type="match status" value="1"/>
</dbReference>
<evidence type="ECO:0000259" key="6">
    <source>
        <dbReference type="PROSITE" id="PS01124"/>
    </source>
</evidence>
<dbReference type="InterPro" id="IPR014710">
    <property type="entry name" value="RmlC-like_jellyroll"/>
</dbReference>
<name>A0A2N8K960_9BURK</name>
<comment type="caution">
    <text evidence="7">The sequence shown here is derived from an EMBL/GenBank/DDBJ whole genome shotgun (WGS) entry which is preliminary data.</text>
</comment>
<dbReference type="GO" id="GO:0043565">
    <property type="term" value="F:sequence-specific DNA binding"/>
    <property type="evidence" value="ECO:0007669"/>
    <property type="project" value="InterPro"/>
</dbReference>
<dbReference type="Gene3D" id="1.10.10.60">
    <property type="entry name" value="Homeodomain-like"/>
    <property type="match status" value="1"/>
</dbReference>
<dbReference type="EMBL" id="POQS01000013">
    <property type="protein sequence ID" value="PND29993.1"/>
    <property type="molecule type" value="Genomic_DNA"/>
</dbReference>
<evidence type="ECO:0000256" key="1">
    <source>
        <dbReference type="ARBA" id="ARBA00022491"/>
    </source>
</evidence>
<gene>
    <name evidence="7" type="ORF">C1I89_31550</name>
</gene>